<protein>
    <submittedName>
        <fullName evidence="2">Uncharacterized protein</fullName>
    </submittedName>
</protein>
<keyword evidence="1" id="KW-0812">Transmembrane</keyword>
<organism evidence="2 3">
    <name type="scientific">Leeia aquatica</name>
    <dbReference type="NCBI Taxonomy" id="2725557"/>
    <lineage>
        <taxon>Bacteria</taxon>
        <taxon>Pseudomonadati</taxon>
        <taxon>Pseudomonadota</taxon>
        <taxon>Betaproteobacteria</taxon>
        <taxon>Neisseriales</taxon>
        <taxon>Leeiaceae</taxon>
        <taxon>Leeia</taxon>
    </lineage>
</organism>
<comment type="caution">
    <text evidence="2">The sequence shown here is derived from an EMBL/GenBank/DDBJ whole genome shotgun (WGS) entry which is preliminary data.</text>
</comment>
<name>A0A847SF28_9NEIS</name>
<reference evidence="2 3" key="1">
    <citation type="submission" date="2020-04" db="EMBL/GenBank/DDBJ databases">
        <title>Draft genome of Leeia sp. IMCC25680.</title>
        <authorList>
            <person name="Song J."/>
            <person name="Cho J.-C."/>
        </authorList>
    </citation>
    <scope>NUCLEOTIDE SEQUENCE [LARGE SCALE GENOMIC DNA]</scope>
    <source>
        <strain evidence="2 3">IMCC25680</strain>
    </source>
</reference>
<feature type="transmembrane region" description="Helical" evidence="1">
    <location>
        <begin position="127"/>
        <end position="154"/>
    </location>
</feature>
<keyword evidence="1" id="KW-0472">Membrane</keyword>
<proteinExistence type="predicted"/>
<gene>
    <name evidence="2" type="ORF">HF682_05210</name>
</gene>
<feature type="transmembrane region" description="Helical" evidence="1">
    <location>
        <begin position="166"/>
        <end position="184"/>
    </location>
</feature>
<keyword evidence="3" id="KW-1185">Reference proteome</keyword>
<dbReference type="RefSeq" id="WP_168876164.1">
    <property type="nucleotide sequence ID" value="NZ_JABAIM010000001.1"/>
</dbReference>
<accession>A0A847SF28</accession>
<feature type="transmembrane region" description="Helical" evidence="1">
    <location>
        <begin position="43"/>
        <end position="64"/>
    </location>
</feature>
<feature type="transmembrane region" description="Helical" evidence="1">
    <location>
        <begin position="12"/>
        <end position="37"/>
    </location>
</feature>
<dbReference type="EMBL" id="JABAIM010000001">
    <property type="protein sequence ID" value="NLR74552.1"/>
    <property type="molecule type" value="Genomic_DNA"/>
</dbReference>
<sequence length="204" mass="22283">MLQQSRTSTAAIVSRSGWVWAGLVLINMPVCLAYAWGSNFFKGVWQVGLLLPAWLMFTAGWNGLEAWLAQRWGQNARMMLRGSALGVAALQAVPVLQLWTGLLAAAAMELTLGNIHLRGVLLQPLSVLLMIALNGVLLSLFVLLLAGLSGLLVWGWRRMGWPLRSPVWLLLACWLLLLGIDLSLRHSAAPLFGPVPNLLMLLLS</sequence>
<dbReference type="AlphaFoldDB" id="A0A847SF28"/>
<evidence type="ECO:0000313" key="3">
    <source>
        <dbReference type="Proteomes" id="UP000587991"/>
    </source>
</evidence>
<evidence type="ECO:0000256" key="1">
    <source>
        <dbReference type="SAM" id="Phobius"/>
    </source>
</evidence>
<feature type="transmembrane region" description="Helical" evidence="1">
    <location>
        <begin position="85"/>
        <end position="107"/>
    </location>
</feature>
<evidence type="ECO:0000313" key="2">
    <source>
        <dbReference type="EMBL" id="NLR74552.1"/>
    </source>
</evidence>
<keyword evidence="1" id="KW-1133">Transmembrane helix</keyword>
<dbReference type="Proteomes" id="UP000587991">
    <property type="component" value="Unassembled WGS sequence"/>
</dbReference>